<feature type="signal peptide" evidence="1">
    <location>
        <begin position="1"/>
        <end position="23"/>
    </location>
</feature>
<dbReference type="AlphaFoldDB" id="A0AAE1NPA4"/>
<feature type="chain" id="PRO_5042174239" evidence="1">
    <location>
        <begin position="24"/>
        <end position="129"/>
    </location>
</feature>
<accession>A0AAE1NPA4</accession>
<proteinExistence type="predicted"/>
<gene>
    <name evidence="2" type="ORF">Pmani_034171</name>
</gene>
<name>A0AAE1NPA4_9EUCA</name>
<dbReference type="EMBL" id="JAWZYT010004639">
    <property type="protein sequence ID" value="KAK4293096.1"/>
    <property type="molecule type" value="Genomic_DNA"/>
</dbReference>
<dbReference type="Proteomes" id="UP001292094">
    <property type="component" value="Unassembled WGS sequence"/>
</dbReference>
<reference evidence="2" key="1">
    <citation type="submission" date="2023-11" db="EMBL/GenBank/DDBJ databases">
        <title>Genome assemblies of two species of porcelain crab, Petrolisthes cinctipes and Petrolisthes manimaculis (Anomura: Porcellanidae).</title>
        <authorList>
            <person name="Angst P."/>
        </authorList>
    </citation>
    <scope>NUCLEOTIDE SEQUENCE</scope>
    <source>
        <strain evidence="2">PB745_02</strain>
        <tissue evidence="2">Gill</tissue>
    </source>
</reference>
<protein>
    <submittedName>
        <fullName evidence="2">Uncharacterized protein</fullName>
    </submittedName>
</protein>
<evidence type="ECO:0000256" key="1">
    <source>
        <dbReference type="SAM" id="SignalP"/>
    </source>
</evidence>
<keyword evidence="1" id="KW-0732">Signal</keyword>
<evidence type="ECO:0000313" key="3">
    <source>
        <dbReference type="Proteomes" id="UP001292094"/>
    </source>
</evidence>
<keyword evidence="3" id="KW-1185">Reference proteome</keyword>
<comment type="caution">
    <text evidence="2">The sequence shown here is derived from an EMBL/GenBank/DDBJ whole genome shotgun (WGS) entry which is preliminary data.</text>
</comment>
<organism evidence="2 3">
    <name type="scientific">Petrolisthes manimaculis</name>
    <dbReference type="NCBI Taxonomy" id="1843537"/>
    <lineage>
        <taxon>Eukaryota</taxon>
        <taxon>Metazoa</taxon>
        <taxon>Ecdysozoa</taxon>
        <taxon>Arthropoda</taxon>
        <taxon>Crustacea</taxon>
        <taxon>Multicrustacea</taxon>
        <taxon>Malacostraca</taxon>
        <taxon>Eumalacostraca</taxon>
        <taxon>Eucarida</taxon>
        <taxon>Decapoda</taxon>
        <taxon>Pleocyemata</taxon>
        <taxon>Anomura</taxon>
        <taxon>Galatheoidea</taxon>
        <taxon>Porcellanidae</taxon>
        <taxon>Petrolisthes</taxon>
    </lineage>
</organism>
<sequence length="129" mass="14485">MGLVNLFMKWMLWMCVCVGVAVSALHKVQVQRVSNMSAEELVVFKVVVEEEFPNDQLTEMISHLASTVSSSPLTLIRQYPLTSIIPPCQHQVTQIRPCQHLETPNNILPTPTDLTLLTAADSALFLYLY</sequence>
<evidence type="ECO:0000313" key="2">
    <source>
        <dbReference type="EMBL" id="KAK4293096.1"/>
    </source>
</evidence>